<evidence type="ECO:0000256" key="1">
    <source>
        <dbReference type="SAM" id="SignalP"/>
    </source>
</evidence>
<dbReference type="EMBL" id="QPMH01000046">
    <property type="protein sequence ID" value="RDD60127.1"/>
    <property type="molecule type" value="Genomic_DNA"/>
</dbReference>
<protein>
    <submittedName>
        <fullName evidence="2">DUF3047 domain-containing protein</fullName>
    </submittedName>
</protein>
<sequence>MHATRQPFHSLLAKPLFKSCAALSLLTLIGSAQPWADADAAEVVETIDFSSPSSGDATAWLKENGFQLRMDAGELNPHFINERLVLETSGQTAGLFVKELSLSDVDHIRISWGVERYPHGADWDKGVYRVPIAVMISFGDKEIKSGNWFVPDVPYFISLFLSESAEEGEAYSANYYNKGGRYFCQPCNAAAGKTITTEFNFTDAFKSEFDKSPVPPITGFGFQMNTEDTQGGARAFLKKVEFLSD</sequence>
<proteinExistence type="predicted"/>
<name>A0A369T7H2_9PROT</name>
<comment type="caution">
    <text evidence="2">The sequence shown here is derived from an EMBL/GenBank/DDBJ whole genome shotgun (WGS) entry which is preliminary data.</text>
</comment>
<evidence type="ECO:0000313" key="3">
    <source>
        <dbReference type="Proteomes" id="UP000253941"/>
    </source>
</evidence>
<dbReference type="Proteomes" id="UP000253941">
    <property type="component" value="Unassembled WGS sequence"/>
</dbReference>
<dbReference type="AlphaFoldDB" id="A0A369T7H2"/>
<evidence type="ECO:0000313" key="2">
    <source>
        <dbReference type="EMBL" id="RDD60127.1"/>
    </source>
</evidence>
<gene>
    <name evidence="2" type="ORF">DRB17_19725</name>
</gene>
<keyword evidence="1" id="KW-0732">Signal</keyword>
<accession>A0A369T7H2</accession>
<reference evidence="2 3" key="1">
    <citation type="submission" date="2018-07" db="EMBL/GenBank/DDBJ databases">
        <title>Venubactetium sediminum gen. nov., sp. nov., isolated from a marine solar saltern.</title>
        <authorList>
            <person name="Wang S."/>
        </authorList>
    </citation>
    <scope>NUCLEOTIDE SEQUENCE [LARGE SCALE GENOMIC DNA]</scope>
    <source>
        <strain evidence="2 3">WD2A32</strain>
    </source>
</reference>
<feature type="chain" id="PRO_5016993538" evidence="1">
    <location>
        <begin position="37"/>
        <end position="245"/>
    </location>
</feature>
<organism evidence="2 3">
    <name type="scientific">Ferruginivarius sediminum</name>
    <dbReference type="NCBI Taxonomy" id="2661937"/>
    <lineage>
        <taxon>Bacteria</taxon>
        <taxon>Pseudomonadati</taxon>
        <taxon>Pseudomonadota</taxon>
        <taxon>Alphaproteobacteria</taxon>
        <taxon>Rhodospirillales</taxon>
        <taxon>Rhodospirillaceae</taxon>
        <taxon>Ferruginivarius</taxon>
    </lineage>
</organism>
<dbReference type="RefSeq" id="WP_114583935.1">
    <property type="nucleotide sequence ID" value="NZ_QPMH01000046.1"/>
</dbReference>
<feature type="signal peptide" evidence="1">
    <location>
        <begin position="1"/>
        <end position="36"/>
    </location>
</feature>
<keyword evidence="3" id="KW-1185">Reference proteome</keyword>